<comment type="similarity">
    <text evidence="2">Belongs to the EamA transporter family.</text>
</comment>
<dbReference type="Proteomes" id="UP000494363">
    <property type="component" value="Unassembled WGS sequence"/>
</dbReference>
<keyword evidence="4" id="KW-1003">Cell membrane</keyword>
<feature type="domain" description="EamA" evidence="9">
    <location>
        <begin position="21"/>
        <end position="157"/>
    </location>
</feature>
<feature type="transmembrane region" description="Helical" evidence="8">
    <location>
        <begin position="85"/>
        <end position="105"/>
    </location>
</feature>
<dbReference type="PANTHER" id="PTHR22911">
    <property type="entry name" value="ACYL-MALONYL CONDENSING ENZYME-RELATED"/>
    <property type="match status" value="1"/>
</dbReference>
<evidence type="ECO:0000256" key="4">
    <source>
        <dbReference type="ARBA" id="ARBA00022475"/>
    </source>
</evidence>
<evidence type="ECO:0000256" key="6">
    <source>
        <dbReference type="ARBA" id="ARBA00022989"/>
    </source>
</evidence>
<evidence type="ECO:0000259" key="9">
    <source>
        <dbReference type="Pfam" id="PF00892"/>
    </source>
</evidence>
<evidence type="ECO:0000256" key="8">
    <source>
        <dbReference type="SAM" id="Phobius"/>
    </source>
</evidence>
<feature type="transmembrane region" description="Helical" evidence="8">
    <location>
        <begin position="12"/>
        <end position="36"/>
    </location>
</feature>
<dbReference type="Pfam" id="PF00892">
    <property type="entry name" value="EamA"/>
    <property type="match status" value="1"/>
</dbReference>
<sequence length="309" mass="33933">MVRRCRQATPPFPVPLITMNYGVAYALLAFTIWGLFPVYFKSLHQISPLEILAHRMVWSMLFLFIVLTVRLQWRWLVPVLRDRRLLGRFAVSAALLSANWGIYIWAVNAGHIVEASLGYFVTPLISVLFGLGFLGERLRVAQWLAVAIAAAGVLWLTWENGRPPWISICLALTFGGYGLLRKTAKLGALEGLTLETILLLPVALLYLAALSLHGDSGFGAASTGVKVLLALAGPITAVPLLLFAAGARRIPLSMLGLLQYVTPTLQLLIGVLIYREPFGGAQLIGYGAIWLALVVYSLEGLTRMRLVRQ</sequence>
<evidence type="ECO:0000256" key="1">
    <source>
        <dbReference type="ARBA" id="ARBA00004651"/>
    </source>
</evidence>
<keyword evidence="3" id="KW-0813">Transport</keyword>
<feature type="transmembrane region" description="Helical" evidence="8">
    <location>
        <begin position="192"/>
        <end position="212"/>
    </location>
</feature>
<dbReference type="SUPFAM" id="SSF103481">
    <property type="entry name" value="Multidrug resistance efflux transporter EmrE"/>
    <property type="match status" value="2"/>
</dbReference>
<dbReference type="NCBIfam" id="TIGR00688">
    <property type="entry name" value="rarD"/>
    <property type="match status" value="1"/>
</dbReference>
<feature type="transmembrane region" description="Helical" evidence="8">
    <location>
        <begin position="164"/>
        <end position="180"/>
    </location>
</feature>
<evidence type="ECO:0000313" key="11">
    <source>
        <dbReference type="Proteomes" id="UP000494363"/>
    </source>
</evidence>
<evidence type="ECO:0000256" key="2">
    <source>
        <dbReference type="ARBA" id="ARBA00007362"/>
    </source>
</evidence>
<evidence type="ECO:0000256" key="5">
    <source>
        <dbReference type="ARBA" id="ARBA00022692"/>
    </source>
</evidence>
<dbReference type="InterPro" id="IPR000620">
    <property type="entry name" value="EamA_dom"/>
</dbReference>
<reference evidence="10 11" key="1">
    <citation type="submission" date="2020-04" db="EMBL/GenBank/DDBJ databases">
        <authorList>
            <person name="De Canck E."/>
        </authorList>
    </citation>
    <scope>NUCLEOTIDE SEQUENCE [LARGE SCALE GENOMIC DNA]</scope>
    <source>
        <strain evidence="10 11">LMG 29542</strain>
    </source>
</reference>
<dbReference type="GO" id="GO:0005886">
    <property type="term" value="C:plasma membrane"/>
    <property type="evidence" value="ECO:0007669"/>
    <property type="project" value="UniProtKB-SubCell"/>
</dbReference>
<feature type="transmembrane region" description="Helical" evidence="8">
    <location>
        <begin position="56"/>
        <end position="73"/>
    </location>
</feature>
<dbReference type="InterPro" id="IPR004626">
    <property type="entry name" value="RarD"/>
</dbReference>
<feature type="transmembrane region" description="Helical" evidence="8">
    <location>
        <begin position="141"/>
        <end position="158"/>
    </location>
</feature>
<keyword evidence="6 8" id="KW-1133">Transmembrane helix</keyword>
<feature type="transmembrane region" description="Helical" evidence="8">
    <location>
        <begin position="257"/>
        <end position="274"/>
    </location>
</feature>
<dbReference type="AlphaFoldDB" id="A0A6J5EJA2"/>
<gene>
    <name evidence="10" type="primary">rarD_2</name>
    <name evidence="10" type="ORF">LMG29542_05410</name>
</gene>
<feature type="transmembrane region" description="Helical" evidence="8">
    <location>
        <begin position="117"/>
        <end position="134"/>
    </location>
</feature>
<proteinExistence type="inferred from homology"/>
<dbReference type="InterPro" id="IPR037185">
    <property type="entry name" value="EmrE-like"/>
</dbReference>
<feature type="transmembrane region" description="Helical" evidence="8">
    <location>
        <begin position="224"/>
        <end position="245"/>
    </location>
</feature>
<evidence type="ECO:0000256" key="3">
    <source>
        <dbReference type="ARBA" id="ARBA00022448"/>
    </source>
</evidence>
<keyword evidence="5 8" id="KW-0812">Transmembrane</keyword>
<dbReference type="PANTHER" id="PTHR22911:SF137">
    <property type="entry name" value="SOLUTE CARRIER FAMILY 35 MEMBER G2-RELATED"/>
    <property type="match status" value="1"/>
</dbReference>
<keyword evidence="7 8" id="KW-0472">Membrane</keyword>
<comment type="subcellular location">
    <subcellularLocation>
        <location evidence="1">Cell membrane</location>
        <topology evidence="1">Multi-pass membrane protein</topology>
    </subcellularLocation>
</comment>
<dbReference type="EMBL" id="CADIKH010000030">
    <property type="protein sequence ID" value="CAB3766640.1"/>
    <property type="molecule type" value="Genomic_DNA"/>
</dbReference>
<evidence type="ECO:0000256" key="7">
    <source>
        <dbReference type="ARBA" id="ARBA00023136"/>
    </source>
</evidence>
<organism evidence="10 11">
    <name type="scientific">Paraburkholderia humisilvae</name>
    <dbReference type="NCBI Taxonomy" id="627669"/>
    <lineage>
        <taxon>Bacteria</taxon>
        <taxon>Pseudomonadati</taxon>
        <taxon>Pseudomonadota</taxon>
        <taxon>Betaproteobacteria</taxon>
        <taxon>Burkholderiales</taxon>
        <taxon>Burkholderiaceae</taxon>
        <taxon>Paraburkholderia</taxon>
    </lineage>
</organism>
<feature type="transmembrane region" description="Helical" evidence="8">
    <location>
        <begin position="280"/>
        <end position="298"/>
    </location>
</feature>
<accession>A0A6J5EJA2</accession>
<name>A0A6J5EJA2_9BURK</name>
<keyword evidence="11" id="KW-1185">Reference proteome</keyword>
<evidence type="ECO:0000313" key="10">
    <source>
        <dbReference type="EMBL" id="CAB3766640.1"/>
    </source>
</evidence>
<protein>
    <submittedName>
        <fullName evidence="10">Protein RarD</fullName>
    </submittedName>
</protein>